<dbReference type="PIRSF" id="PIRSF036696">
    <property type="entry name" value="ACY-1"/>
    <property type="match status" value="1"/>
</dbReference>
<keyword evidence="5" id="KW-0862">Zinc</keyword>
<dbReference type="EMBL" id="UINC01018934">
    <property type="protein sequence ID" value="SVA79889.1"/>
    <property type="molecule type" value="Genomic_DNA"/>
</dbReference>
<evidence type="ECO:0000256" key="1">
    <source>
        <dbReference type="ARBA" id="ARBA00006247"/>
    </source>
</evidence>
<name>A0A381YSE6_9ZZZZ</name>
<dbReference type="InterPro" id="IPR047177">
    <property type="entry name" value="Pept_M20A"/>
</dbReference>
<dbReference type="GO" id="GO:0006508">
    <property type="term" value="P:proteolysis"/>
    <property type="evidence" value="ECO:0007669"/>
    <property type="project" value="UniProtKB-KW"/>
</dbReference>
<accession>A0A381YSE6</accession>
<dbReference type="SUPFAM" id="SSF53187">
    <property type="entry name" value="Zn-dependent exopeptidases"/>
    <property type="match status" value="1"/>
</dbReference>
<keyword evidence="2" id="KW-0645">Protease</keyword>
<protein>
    <recommendedName>
        <fullName evidence="6">Peptidase M20 dimerisation domain-containing protein</fullName>
    </recommendedName>
</protein>
<dbReference type="SUPFAM" id="SSF55031">
    <property type="entry name" value="Bacterial exopeptidase dimerisation domain"/>
    <property type="match status" value="1"/>
</dbReference>
<evidence type="ECO:0000256" key="4">
    <source>
        <dbReference type="ARBA" id="ARBA00022801"/>
    </source>
</evidence>
<keyword evidence="3" id="KW-0479">Metal-binding</keyword>
<reference evidence="7" key="1">
    <citation type="submission" date="2018-05" db="EMBL/GenBank/DDBJ databases">
        <authorList>
            <person name="Lanie J.A."/>
            <person name="Ng W.-L."/>
            <person name="Kazmierczak K.M."/>
            <person name="Andrzejewski T.M."/>
            <person name="Davidsen T.M."/>
            <person name="Wayne K.J."/>
            <person name="Tettelin H."/>
            <person name="Glass J.I."/>
            <person name="Rusch D."/>
            <person name="Podicherti R."/>
            <person name="Tsui H.-C.T."/>
            <person name="Winkler M.E."/>
        </authorList>
    </citation>
    <scope>NUCLEOTIDE SEQUENCE</scope>
</reference>
<sequence>MIDNLNTSPSDEAVALLQEYIRINTINPPGDVTPAANFLKEILEKEDIPVELYWSDKSTGRVNLLARLKGSGTKNPLLLLHHMDVVPVDERGWTVEPFGGVEKDGYLYGRGSLDMKNYGIVQLMSMLQLTRQGVDLDRDLLFLAVCDEEIGGELGAKWMVENHWDEMAPEFVLDEGGFGTEGFFTKDNRLIFSVGVAEKQMYALNLSLKRPPGHASMPPKENANFILSEALARVAAYTTPEYLTPVAKEMENRLGGLEQTVYNNAVRRNTISLTVLKGFVGDPPKTNVIPEHSEAVLDCRLLPEQDKDEFLEELKNVLDDDRITITPVLEPKLASVVSSYDSDLFRIIEEETAKIYPDSITLPHLVIYGTDSRYFREKGASCYGFFPGPVSMEEYSRIHGNDERIRLDSLRKATDIYCSVVKQFCEKR</sequence>
<keyword evidence="4" id="KW-0378">Hydrolase</keyword>
<evidence type="ECO:0000313" key="7">
    <source>
        <dbReference type="EMBL" id="SVA79889.1"/>
    </source>
</evidence>
<dbReference type="Pfam" id="PF01546">
    <property type="entry name" value="Peptidase_M20"/>
    <property type="match status" value="1"/>
</dbReference>
<evidence type="ECO:0000256" key="2">
    <source>
        <dbReference type="ARBA" id="ARBA00022670"/>
    </source>
</evidence>
<gene>
    <name evidence="7" type="ORF">METZ01_LOCUS132743</name>
</gene>
<dbReference type="Gene3D" id="3.40.630.10">
    <property type="entry name" value="Zn peptidases"/>
    <property type="match status" value="1"/>
</dbReference>
<dbReference type="Gene3D" id="1.10.150.900">
    <property type="match status" value="1"/>
</dbReference>
<dbReference type="Pfam" id="PF07687">
    <property type="entry name" value="M20_dimer"/>
    <property type="match status" value="1"/>
</dbReference>
<evidence type="ECO:0000259" key="6">
    <source>
        <dbReference type="Pfam" id="PF07687"/>
    </source>
</evidence>
<dbReference type="AlphaFoldDB" id="A0A381YSE6"/>
<evidence type="ECO:0000256" key="3">
    <source>
        <dbReference type="ARBA" id="ARBA00022723"/>
    </source>
</evidence>
<comment type="similarity">
    <text evidence="1">Belongs to the peptidase M20A family.</text>
</comment>
<dbReference type="InterPro" id="IPR011650">
    <property type="entry name" value="Peptidase_M20_dimer"/>
</dbReference>
<dbReference type="InterPro" id="IPR002933">
    <property type="entry name" value="Peptidase_M20"/>
</dbReference>
<dbReference type="InterPro" id="IPR036264">
    <property type="entry name" value="Bact_exopeptidase_dim_dom"/>
</dbReference>
<dbReference type="PANTHER" id="PTHR45962">
    <property type="entry name" value="N-FATTY-ACYL-AMINO ACID SYNTHASE/HYDROLASE PM20D1"/>
    <property type="match status" value="1"/>
</dbReference>
<dbReference type="GO" id="GO:0046872">
    <property type="term" value="F:metal ion binding"/>
    <property type="evidence" value="ECO:0007669"/>
    <property type="project" value="UniProtKB-KW"/>
</dbReference>
<proteinExistence type="inferred from homology"/>
<organism evidence="7">
    <name type="scientific">marine metagenome</name>
    <dbReference type="NCBI Taxonomy" id="408172"/>
    <lineage>
        <taxon>unclassified sequences</taxon>
        <taxon>metagenomes</taxon>
        <taxon>ecological metagenomes</taxon>
    </lineage>
</organism>
<dbReference type="PANTHER" id="PTHR45962:SF1">
    <property type="entry name" value="N-FATTY-ACYL-AMINO ACID SYNTHASE_HYDROLASE PM20D1"/>
    <property type="match status" value="1"/>
</dbReference>
<feature type="domain" description="Peptidase M20 dimerisation" evidence="6">
    <location>
        <begin position="203"/>
        <end position="320"/>
    </location>
</feature>
<evidence type="ECO:0000256" key="5">
    <source>
        <dbReference type="ARBA" id="ARBA00022833"/>
    </source>
</evidence>
<dbReference type="GO" id="GO:0008233">
    <property type="term" value="F:peptidase activity"/>
    <property type="evidence" value="ECO:0007669"/>
    <property type="project" value="UniProtKB-KW"/>
</dbReference>
<dbReference type="Gene3D" id="3.30.70.360">
    <property type="match status" value="1"/>
</dbReference>